<gene>
    <name evidence="7" type="ORF">GBAR_LOCUS5469</name>
</gene>
<dbReference type="EMBL" id="CASHTH010000801">
    <property type="protein sequence ID" value="CAI8007900.1"/>
    <property type="molecule type" value="Genomic_DNA"/>
</dbReference>
<evidence type="ECO:0000256" key="3">
    <source>
        <dbReference type="ARBA" id="ARBA00022630"/>
    </source>
</evidence>
<keyword evidence="5" id="KW-0560">Oxidoreductase</keyword>
<evidence type="ECO:0000256" key="1">
    <source>
        <dbReference type="ARBA" id="ARBA00001974"/>
    </source>
</evidence>
<dbReference type="InterPro" id="IPR016171">
    <property type="entry name" value="Vanillyl_alc_oxidase_C-sub2"/>
</dbReference>
<dbReference type="PANTHER" id="PTHR11748">
    <property type="entry name" value="D-LACTATE DEHYDROGENASE"/>
    <property type="match status" value="1"/>
</dbReference>
<evidence type="ECO:0000313" key="8">
    <source>
        <dbReference type="Proteomes" id="UP001174909"/>
    </source>
</evidence>
<proteinExistence type="inferred from homology"/>
<dbReference type="Gene3D" id="3.30.465.10">
    <property type="match status" value="1"/>
</dbReference>
<dbReference type="SUPFAM" id="SSF55103">
    <property type="entry name" value="FAD-linked oxidases, C-terminal domain"/>
    <property type="match status" value="1"/>
</dbReference>
<dbReference type="Pfam" id="PF01565">
    <property type="entry name" value="FAD_binding_4"/>
    <property type="match status" value="1"/>
</dbReference>
<evidence type="ECO:0000313" key="7">
    <source>
        <dbReference type="EMBL" id="CAI8007900.1"/>
    </source>
</evidence>
<dbReference type="InterPro" id="IPR004113">
    <property type="entry name" value="FAD-bd_oxidored_4_C"/>
</dbReference>
<dbReference type="GO" id="GO:0016491">
    <property type="term" value="F:oxidoreductase activity"/>
    <property type="evidence" value="ECO:0007669"/>
    <property type="project" value="UniProtKB-KW"/>
</dbReference>
<keyword evidence="8" id="KW-1185">Reference proteome</keyword>
<dbReference type="InterPro" id="IPR016166">
    <property type="entry name" value="FAD-bd_PCMH"/>
</dbReference>
<dbReference type="InterPro" id="IPR006094">
    <property type="entry name" value="Oxid_FAD_bind_N"/>
</dbReference>
<organism evidence="7 8">
    <name type="scientific">Geodia barretti</name>
    <name type="common">Barrett's horny sponge</name>
    <dbReference type="NCBI Taxonomy" id="519541"/>
    <lineage>
        <taxon>Eukaryota</taxon>
        <taxon>Metazoa</taxon>
        <taxon>Porifera</taxon>
        <taxon>Demospongiae</taxon>
        <taxon>Heteroscleromorpha</taxon>
        <taxon>Tetractinellida</taxon>
        <taxon>Astrophorina</taxon>
        <taxon>Geodiidae</taxon>
        <taxon>Geodia</taxon>
    </lineage>
</organism>
<dbReference type="PANTHER" id="PTHR11748:SF103">
    <property type="entry name" value="GLYCOLATE OXIDASE SUBUNIT GLCE"/>
    <property type="match status" value="1"/>
</dbReference>
<feature type="domain" description="FAD-binding PCMH-type" evidence="6">
    <location>
        <begin position="27"/>
        <end position="206"/>
    </location>
</feature>
<evidence type="ECO:0000256" key="5">
    <source>
        <dbReference type="ARBA" id="ARBA00023002"/>
    </source>
</evidence>
<dbReference type="GO" id="GO:0071949">
    <property type="term" value="F:FAD binding"/>
    <property type="evidence" value="ECO:0007669"/>
    <property type="project" value="InterPro"/>
</dbReference>
<dbReference type="InterPro" id="IPR036318">
    <property type="entry name" value="FAD-bd_PCMH-like_sf"/>
</dbReference>
<protein>
    <submittedName>
        <fullName evidence="7">Glycolate oxidase subunit GlcD</fullName>
    </submittedName>
</protein>
<dbReference type="Pfam" id="PF02913">
    <property type="entry name" value="FAD-oxidase_C"/>
    <property type="match status" value="1"/>
</dbReference>
<comment type="similarity">
    <text evidence="2">Belongs to the FAD-binding oxidoreductase/transferase type 4 family.</text>
</comment>
<dbReference type="Proteomes" id="UP001174909">
    <property type="component" value="Unassembled WGS sequence"/>
</dbReference>
<dbReference type="Gene3D" id="1.10.45.10">
    <property type="entry name" value="Vanillyl-alcohol Oxidase, Chain A, domain 4"/>
    <property type="match status" value="1"/>
</dbReference>
<evidence type="ECO:0000256" key="4">
    <source>
        <dbReference type="ARBA" id="ARBA00022827"/>
    </source>
</evidence>
<comment type="caution">
    <text evidence="7">The sequence shown here is derived from an EMBL/GenBank/DDBJ whole genome shotgun (WGS) entry which is preliminary data.</text>
</comment>
<keyword evidence="4" id="KW-0274">FAD</keyword>
<dbReference type="AlphaFoldDB" id="A0AA35WAS3"/>
<reference evidence="7" key="1">
    <citation type="submission" date="2023-03" db="EMBL/GenBank/DDBJ databases">
        <authorList>
            <person name="Steffen K."/>
            <person name="Cardenas P."/>
        </authorList>
    </citation>
    <scope>NUCLEOTIDE SEQUENCE</scope>
</reference>
<sequence length="447" mass="46838">MTSSLAYQLSELLGPEAVLPTEGYLVDGVVPQAVVRPPDREGVAQVLRWAAKDGVSLFLRGGGVLAGLGNVPASVDVVLDLTCLNRVVDYQPADLTITAEAGITLDNLRRELAQGEKFVPLEAPLSHRASVGGILATGFSGPMRHSYGLPRDWLIGISVIGGDGVETKAGGRVVKNVTGYDLNKLYSGSLGTLGVIVEASFKIAPLPDTLAGLVAFFSSMEVAVAAARSLVSQVYAPQGIQVASREVAGRLGLDMPTGSEAMVVAFLSGRPRAVARRAEESTRLLADSGGIAVDDLDETASAGLLGGLTDLAWKDTDCPTLALRVSLPPSNVGRLLESIKEREKGDLAGLAIVADPGFGMVQLLQWPDSPAGGPEPEAITALIDSVRRSSRELDGAVVVEVCPQDVKSGVDVWAGNVEANELEIMRRIKRNLDPAGILNPGRFIGRL</sequence>
<dbReference type="InterPro" id="IPR016169">
    <property type="entry name" value="FAD-bd_PCMH_sub2"/>
</dbReference>
<dbReference type="InterPro" id="IPR016164">
    <property type="entry name" value="FAD-linked_Oxase-like_C"/>
</dbReference>
<keyword evidence="3" id="KW-0285">Flavoprotein</keyword>
<evidence type="ECO:0000256" key="2">
    <source>
        <dbReference type="ARBA" id="ARBA00008000"/>
    </source>
</evidence>
<comment type="cofactor">
    <cofactor evidence="1">
        <name>FAD</name>
        <dbReference type="ChEBI" id="CHEBI:57692"/>
    </cofactor>
</comment>
<accession>A0AA35WAS3</accession>
<name>A0AA35WAS3_GEOBA</name>
<evidence type="ECO:0000259" key="6">
    <source>
        <dbReference type="PROSITE" id="PS51387"/>
    </source>
</evidence>
<dbReference type="PROSITE" id="PS51387">
    <property type="entry name" value="FAD_PCMH"/>
    <property type="match status" value="1"/>
</dbReference>
<dbReference type="SUPFAM" id="SSF56176">
    <property type="entry name" value="FAD-binding/transporter-associated domain-like"/>
    <property type="match status" value="1"/>
</dbReference>